<gene>
    <name evidence="2" type="ORF">N2599_05710</name>
</gene>
<accession>A0ABY5XLN5</accession>
<evidence type="ECO:0000313" key="2">
    <source>
        <dbReference type="EMBL" id="UWU15499.1"/>
    </source>
</evidence>
<dbReference type="Proteomes" id="UP001060123">
    <property type="component" value="Chromosome"/>
</dbReference>
<feature type="region of interest" description="Disordered" evidence="1">
    <location>
        <begin position="103"/>
        <end position="124"/>
    </location>
</feature>
<feature type="compositionally biased region" description="Low complexity" evidence="1">
    <location>
        <begin position="103"/>
        <end position="117"/>
    </location>
</feature>
<keyword evidence="3" id="KW-1185">Reference proteome</keyword>
<evidence type="ECO:0000256" key="1">
    <source>
        <dbReference type="SAM" id="MobiDB-lite"/>
    </source>
</evidence>
<reference evidence="2" key="1">
    <citation type="submission" date="2022-09" db="EMBL/GenBank/DDBJ databases">
        <title>Australian commercial rhizobial inoculants.</title>
        <authorList>
            <person name="Kohlmeier M.G."/>
            <person name="O'Hara G.W."/>
            <person name="Colombi E."/>
            <person name="Ramsay J.P."/>
            <person name="Terpolilli J."/>
        </authorList>
    </citation>
    <scope>NUCLEOTIDE SEQUENCE</scope>
    <source>
        <strain evidence="2">WSM1592</strain>
    </source>
</reference>
<proteinExistence type="predicted"/>
<name>A0ABY5XLN5_RHISU</name>
<sequence>MGMIHRRDKRSTGLVSAFMACVAVLLYSFSAIGSHALALHGAATVLAADNHAHADGGHSHDDFDVLEGDADVSDHHHADHTHEKAGLLSLTGSSIRSAVTMSYSSRPASASAGPPYGIERPPRP</sequence>
<organism evidence="2 3">
    <name type="scientific">Rhizobium sullae</name>
    <name type="common">Rhizobium hedysari</name>
    <dbReference type="NCBI Taxonomy" id="50338"/>
    <lineage>
        <taxon>Bacteria</taxon>
        <taxon>Pseudomonadati</taxon>
        <taxon>Pseudomonadota</taxon>
        <taxon>Alphaproteobacteria</taxon>
        <taxon>Hyphomicrobiales</taxon>
        <taxon>Rhizobiaceae</taxon>
        <taxon>Rhizobium/Agrobacterium group</taxon>
        <taxon>Rhizobium</taxon>
    </lineage>
</organism>
<evidence type="ECO:0008006" key="4">
    <source>
        <dbReference type="Google" id="ProtNLM"/>
    </source>
</evidence>
<feature type="compositionally biased region" description="Basic and acidic residues" evidence="1">
    <location>
        <begin position="53"/>
        <end position="63"/>
    </location>
</feature>
<dbReference type="RefSeq" id="WP_051336478.1">
    <property type="nucleotide sequence ID" value="NZ_CP104143.1"/>
</dbReference>
<dbReference type="PROSITE" id="PS51257">
    <property type="entry name" value="PROKAR_LIPOPROTEIN"/>
    <property type="match status" value="1"/>
</dbReference>
<dbReference type="EMBL" id="CP104143">
    <property type="protein sequence ID" value="UWU15499.1"/>
    <property type="molecule type" value="Genomic_DNA"/>
</dbReference>
<protein>
    <recommendedName>
        <fullName evidence="4">Cobalt transporter</fullName>
    </recommendedName>
</protein>
<evidence type="ECO:0000313" key="3">
    <source>
        <dbReference type="Proteomes" id="UP001060123"/>
    </source>
</evidence>
<feature type="region of interest" description="Disordered" evidence="1">
    <location>
        <begin position="53"/>
        <end position="87"/>
    </location>
</feature>
<feature type="compositionally biased region" description="Basic and acidic residues" evidence="1">
    <location>
        <begin position="72"/>
        <end position="85"/>
    </location>
</feature>